<dbReference type="Gene3D" id="3.40.50.150">
    <property type="entry name" value="Vaccinia Virus protein VP39"/>
    <property type="match status" value="1"/>
</dbReference>
<dbReference type="Gene3D" id="3.30.300.30">
    <property type="match status" value="2"/>
</dbReference>
<keyword evidence="3" id="KW-0597">Phosphoprotein</keyword>
<dbReference type="InterPro" id="IPR013217">
    <property type="entry name" value="Methyltransf_12"/>
</dbReference>
<dbReference type="Pfam" id="PF00668">
    <property type="entry name" value="Condensation"/>
    <property type="match status" value="1"/>
</dbReference>
<dbReference type="InterPro" id="IPR001242">
    <property type="entry name" value="Condensation_dom"/>
</dbReference>
<keyword evidence="2" id="KW-0596">Phosphopantetheine</keyword>
<comment type="caution">
    <text evidence="7">The sequence shown here is derived from an EMBL/GenBank/DDBJ whole genome shotgun (WGS) entry which is preliminary data.</text>
</comment>
<dbReference type="SUPFAM" id="SSF47336">
    <property type="entry name" value="ACP-like"/>
    <property type="match status" value="2"/>
</dbReference>
<feature type="domain" description="Carrier" evidence="6">
    <location>
        <begin position="845"/>
        <end position="920"/>
    </location>
</feature>
<dbReference type="Proteomes" id="UP000530234">
    <property type="component" value="Unassembled WGS sequence"/>
</dbReference>
<dbReference type="InterPro" id="IPR036736">
    <property type="entry name" value="ACP-like_sf"/>
</dbReference>
<dbReference type="CDD" id="cd02440">
    <property type="entry name" value="AdoMet_MTases"/>
    <property type="match status" value="1"/>
</dbReference>
<dbReference type="InterPro" id="IPR006162">
    <property type="entry name" value="Ppantetheine_attach_site"/>
</dbReference>
<dbReference type="Gene3D" id="3.30.559.30">
    <property type="entry name" value="Nonribosomal peptide synthetase, condensation domain"/>
    <property type="match status" value="1"/>
</dbReference>
<keyword evidence="8" id="KW-1185">Reference proteome</keyword>
<evidence type="ECO:0000256" key="1">
    <source>
        <dbReference type="ARBA" id="ARBA00001957"/>
    </source>
</evidence>
<dbReference type="InterPro" id="IPR023213">
    <property type="entry name" value="CAT-like_dom_sf"/>
</dbReference>
<dbReference type="InterPro" id="IPR020806">
    <property type="entry name" value="PKS_PP-bd"/>
</dbReference>
<dbReference type="Pfam" id="PF13193">
    <property type="entry name" value="AMP-binding_C"/>
    <property type="match status" value="1"/>
</dbReference>
<dbReference type="InterPro" id="IPR000873">
    <property type="entry name" value="AMP-dep_synth/lig_dom"/>
</dbReference>
<dbReference type="SUPFAM" id="SSF56801">
    <property type="entry name" value="Acetyl-CoA synthetase-like"/>
    <property type="match status" value="2"/>
</dbReference>
<dbReference type="PROSITE" id="PS00012">
    <property type="entry name" value="PHOSPHOPANTETHEINE"/>
    <property type="match status" value="1"/>
</dbReference>
<dbReference type="InterPro" id="IPR045851">
    <property type="entry name" value="AMP-bd_C_sf"/>
</dbReference>
<dbReference type="Gene3D" id="1.10.1200.10">
    <property type="entry name" value="ACP-like"/>
    <property type="match status" value="2"/>
</dbReference>
<gene>
    <name evidence="7" type="ORF">FOE67_00410</name>
</gene>
<evidence type="ECO:0000256" key="5">
    <source>
        <dbReference type="SAM" id="MobiDB-lite"/>
    </source>
</evidence>
<dbReference type="SUPFAM" id="SSF53335">
    <property type="entry name" value="S-adenosyl-L-methionine-dependent methyltransferases"/>
    <property type="match status" value="1"/>
</dbReference>
<reference evidence="8" key="1">
    <citation type="submission" date="2019-10" db="EMBL/GenBank/DDBJ databases">
        <title>Streptomyces sp. nov., a novel actinobacterium isolated from alkaline environment.</title>
        <authorList>
            <person name="Golinska P."/>
        </authorList>
    </citation>
    <scope>NUCLEOTIDE SEQUENCE [LARGE SCALE GENOMIC DNA]</scope>
    <source>
        <strain evidence="8">DSM 42108</strain>
    </source>
</reference>
<feature type="domain" description="Carrier" evidence="6">
    <location>
        <begin position="1892"/>
        <end position="1966"/>
    </location>
</feature>
<dbReference type="InterPro" id="IPR020845">
    <property type="entry name" value="AMP-binding_CS"/>
</dbReference>
<dbReference type="InterPro" id="IPR025110">
    <property type="entry name" value="AMP-bd_C"/>
</dbReference>
<dbReference type="Pfam" id="PF08242">
    <property type="entry name" value="Methyltransf_12"/>
    <property type="match status" value="1"/>
</dbReference>
<dbReference type="Gene3D" id="3.40.50.12780">
    <property type="entry name" value="N-terminal domain of ligase-like"/>
    <property type="match status" value="3"/>
</dbReference>
<evidence type="ECO:0000259" key="6">
    <source>
        <dbReference type="PROSITE" id="PS50075"/>
    </source>
</evidence>
<organism evidence="7 8">
    <name type="scientific">Streptomyces calidiresistens</name>
    <dbReference type="NCBI Taxonomy" id="1485586"/>
    <lineage>
        <taxon>Bacteria</taxon>
        <taxon>Bacillati</taxon>
        <taxon>Actinomycetota</taxon>
        <taxon>Actinomycetes</taxon>
        <taxon>Kitasatosporales</taxon>
        <taxon>Streptomycetaceae</taxon>
        <taxon>Streptomyces</taxon>
    </lineage>
</organism>
<feature type="region of interest" description="Disordered" evidence="5">
    <location>
        <begin position="1866"/>
        <end position="1890"/>
    </location>
</feature>
<dbReference type="GO" id="GO:0043041">
    <property type="term" value="P:amino acid activation for nonribosomal peptide biosynthetic process"/>
    <property type="evidence" value="ECO:0007669"/>
    <property type="project" value="TreeGrafter"/>
</dbReference>
<dbReference type="PANTHER" id="PTHR45527:SF1">
    <property type="entry name" value="FATTY ACID SYNTHASE"/>
    <property type="match status" value="1"/>
</dbReference>
<name>A0A7W3SZC2_9ACTN</name>
<dbReference type="GO" id="GO:0009403">
    <property type="term" value="P:toxin biosynthetic process"/>
    <property type="evidence" value="ECO:0007669"/>
    <property type="project" value="UniProtKB-ARBA"/>
</dbReference>
<protein>
    <submittedName>
        <fullName evidence="7">AMP-binding protein</fullName>
    </submittedName>
</protein>
<evidence type="ECO:0000256" key="3">
    <source>
        <dbReference type="ARBA" id="ARBA00022553"/>
    </source>
</evidence>
<dbReference type="GO" id="GO:0005737">
    <property type="term" value="C:cytoplasm"/>
    <property type="evidence" value="ECO:0007669"/>
    <property type="project" value="TreeGrafter"/>
</dbReference>
<dbReference type="InterPro" id="IPR009081">
    <property type="entry name" value="PP-bd_ACP"/>
</dbReference>
<dbReference type="InterPro" id="IPR029063">
    <property type="entry name" value="SAM-dependent_MTases_sf"/>
</dbReference>
<dbReference type="Pfam" id="PF00501">
    <property type="entry name" value="AMP-binding"/>
    <property type="match status" value="3"/>
</dbReference>
<dbReference type="SMART" id="SM00823">
    <property type="entry name" value="PKS_PP"/>
    <property type="match status" value="2"/>
</dbReference>
<dbReference type="GO" id="GO:0017000">
    <property type="term" value="P:antibiotic biosynthetic process"/>
    <property type="evidence" value="ECO:0007669"/>
    <property type="project" value="UniProtKB-ARBA"/>
</dbReference>
<dbReference type="Gene3D" id="3.30.559.10">
    <property type="entry name" value="Chloramphenicol acetyltransferase-like domain"/>
    <property type="match status" value="1"/>
</dbReference>
<feature type="region of interest" description="Disordered" evidence="5">
    <location>
        <begin position="822"/>
        <end position="845"/>
    </location>
</feature>
<evidence type="ECO:0000313" key="8">
    <source>
        <dbReference type="Proteomes" id="UP000530234"/>
    </source>
</evidence>
<dbReference type="PROSITE" id="PS00455">
    <property type="entry name" value="AMP_BINDING"/>
    <property type="match status" value="1"/>
</dbReference>
<dbReference type="InterPro" id="IPR042099">
    <property type="entry name" value="ANL_N_sf"/>
</dbReference>
<dbReference type="PANTHER" id="PTHR45527">
    <property type="entry name" value="NONRIBOSOMAL PEPTIDE SYNTHETASE"/>
    <property type="match status" value="1"/>
</dbReference>
<accession>A0A7W3SZC2</accession>
<dbReference type="PROSITE" id="PS50075">
    <property type="entry name" value="CARRIER"/>
    <property type="match status" value="2"/>
</dbReference>
<dbReference type="GO" id="GO:0008610">
    <property type="term" value="P:lipid biosynthetic process"/>
    <property type="evidence" value="ECO:0007669"/>
    <property type="project" value="UniProtKB-ARBA"/>
</dbReference>
<dbReference type="GO" id="GO:0031177">
    <property type="term" value="F:phosphopantetheine binding"/>
    <property type="evidence" value="ECO:0007669"/>
    <property type="project" value="InterPro"/>
</dbReference>
<keyword evidence="4" id="KW-0677">Repeat</keyword>
<feature type="compositionally biased region" description="Polar residues" evidence="5">
    <location>
        <begin position="822"/>
        <end position="831"/>
    </location>
</feature>
<evidence type="ECO:0000256" key="2">
    <source>
        <dbReference type="ARBA" id="ARBA00022450"/>
    </source>
</evidence>
<dbReference type="EMBL" id="VKHS01000002">
    <property type="protein sequence ID" value="MBB0228010.1"/>
    <property type="molecule type" value="Genomic_DNA"/>
</dbReference>
<comment type="cofactor">
    <cofactor evidence="1">
        <name>pantetheine 4'-phosphate</name>
        <dbReference type="ChEBI" id="CHEBI:47942"/>
    </cofactor>
</comment>
<evidence type="ECO:0000313" key="7">
    <source>
        <dbReference type="EMBL" id="MBB0228010.1"/>
    </source>
</evidence>
<dbReference type="SUPFAM" id="SSF52777">
    <property type="entry name" value="CoA-dependent acyltransferases"/>
    <property type="match status" value="2"/>
</dbReference>
<dbReference type="GO" id="GO:0003824">
    <property type="term" value="F:catalytic activity"/>
    <property type="evidence" value="ECO:0007669"/>
    <property type="project" value="InterPro"/>
</dbReference>
<proteinExistence type="predicted"/>
<sequence length="1967" mass="213159">MVFQDSMQAVRRRFPRRRRSGWSFDISREAAQVTDANDKSPAAQWQWDLNDGDAVPGEWNATAVPFDDLATLPDLIERAVEADPEAIAIETSDGARTTFGQLWSRAQQLSNTLTAEGLGPGHYVGVLVEHSVTAIVAILGVTRSGAAYVPLDPRWPASRVAEPIAQLQINWIMTSRRHARLAEESVWIAGQDTRLMCLDAARHPVDHLEESSTRLLWDEIAADEDPLRAAGFNQGRSEEGFERGDVTVYLEHVRDLVASAGNPRSLLEIGCGSGLLAAELGGLVAEYFGVDPSPVAIERCRSAMSGSPAITHFFSGFAHDIREIAGERRFDAVLMSSVTQFYPGPDYTRKAILDAIGLVVEGGAVIIADVIDTESETGAGHLRLPRSWFEHLTSETAIPVDVEIVARSGDHWHGSLAGRYDVVIRRAPASSHAPAHEPKPRVLTWTAIERLHEVREICRTSSSDPAYVIFTSGSTGRPKGVQVCHRSVVNLIEWVNRTYSICPEDRLLLVTAFTFDLSVYDIFGILAAGGTIRIISPDEIADPDRVLDILDKEKITFWDSAPAALSQVMAVAAGRQPSQNPSLRLVFLSGDWVPLALPDDIRRRFPAAHVVALGGATEATVWSNYFDVGEVAADWPSIPYGRPIQNARYYILNSDRTPCVIGQPGDLYIAGVPVAMGYAGDSELTEARFMPDPFASDPASRMYFTGDRARWTTHGTMQFLGRLDDQVKIRGYRIELGDVQATLNRIEAVADSAVLAVEGADGKELATAVVYAPGKALTTVALRREMAASLPPYMLPNHILMLPSLPVGPTGKVDRDALAQQITGGSAQRQPRTLAPTARDDAPGQAADVARARVLDMIRDVVADQRVNIDDSFLDVGGHSLAAAYLRSRIELELGSIVRVSEILGSTSVGELADMIVGGMRVAGGPSPLITSDQEFPVSHAQARALYEIASAPSVPAYQNQVAIHLPGSLTEQEISAALAVVVAAHPVLRSTYRPGAEGWRVVIGTPWVPELELVDLRRADRTAGGRPAALDTLLREHGRIDWDLEKGRLVSWRLFRISDDEQVLSQVEHHLIHDGWSLTLLLKDFVRALSRPDSSSWKARGLEYSHYVADEVTRVEALPGSPQLATYLARLADAPQLPVAPPFDFETSSVDLAPAPADSIDIVIEGQEWEDLQAWATRQGATGFELLMAAFLCTLHEISGEEDLVIGSAVSARPSGFESTLGMFVNTVAVRSEWSAAFPAFLHRVRVALRDALDYELIPYDTILEAVRQAEVERRTSLYRCMFSAHNAPLRDTHIPGHGTALLEYRQNGTTKCPLDVLVLPKQAGADPMAPDGSVRLVWEFDTSLYQVETVRMLADMFRQGMSRLACEIRNGTITEEWRWPSSNPAVIVGPPPQYHHMRIEPRRSSAPAVIAMESYATQEHFALLLSSAIRELNVAGAATGEVVAVDIGRDAAYCSRLAACLEQGVVFMPVDPLAPAARLSSILDSAHFRWSSDGKLTRLRTAHDLALQPGDAYVVSTSGTTGQPKRISVGRRVLSAYVGALINRLQLTSSDVVAGSNSLLFDAFFEEAIPILSLGGTLLLLDLSDGIPGMLRQVEAHQATVLDLPTALWAVLADHLEQRDERLPGSVRAVVIGGEAYDVAQASRFVRQHHGTVSLLSAYGPAECSISVTYHEVRGHESEHDLPQLGAPIGGATLCVLDDDGTLVPFGRPGILGIAGVPCGGRLRDMVRVDGVNSPVYPTGDLVRIRQNGRIDFLGRADNELKIRGYRVSPEEVERAARAVPGVGSAAAVGVRNPAGDLCLGLAMVTNQEWTGGRSARGVIREAMALLLPDYMLPDEVMVVERLPVNAHGKVDYGTVRSLLASHLSKESSTSEGGTESGGQSIVISEGAGASSAEEQGVLASLWRRVLSPEAPLQVSFIKAGGESLAAMRLVAAIEAELGIRVRVRDVLQAADCRALERKLYTNSQ</sequence>
<evidence type="ECO:0000256" key="4">
    <source>
        <dbReference type="ARBA" id="ARBA00022737"/>
    </source>
</evidence>
<dbReference type="Pfam" id="PF00550">
    <property type="entry name" value="PP-binding"/>
    <property type="match status" value="2"/>
</dbReference>